<evidence type="ECO:0000313" key="8">
    <source>
        <dbReference type="EMBL" id="VBB08011.1"/>
    </source>
</evidence>
<evidence type="ECO:0000259" key="7">
    <source>
        <dbReference type="Pfam" id="PF01029"/>
    </source>
</evidence>
<dbReference type="GO" id="GO:0003723">
    <property type="term" value="F:RNA binding"/>
    <property type="evidence" value="ECO:0007669"/>
    <property type="project" value="UniProtKB-UniRule"/>
</dbReference>
<dbReference type="EMBL" id="UPPP01000083">
    <property type="protein sequence ID" value="VBB08011.1"/>
    <property type="molecule type" value="Genomic_DNA"/>
</dbReference>
<dbReference type="HAMAP" id="MF_00073">
    <property type="entry name" value="NusB"/>
    <property type="match status" value="1"/>
</dbReference>
<comment type="function">
    <text evidence="6">Involved in transcription antitermination. Required for transcription of ribosomal RNA (rRNA) genes. Binds specifically to the boxA antiterminator sequence of the ribosomal RNA (rrn) operons.</text>
</comment>
<dbReference type="GO" id="GO:0005829">
    <property type="term" value="C:cytosol"/>
    <property type="evidence" value="ECO:0007669"/>
    <property type="project" value="TreeGrafter"/>
</dbReference>
<keyword evidence="2 6" id="KW-0889">Transcription antitermination</keyword>
<dbReference type="CDD" id="cd00619">
    <property type="entry name" value="Terminator_NusB"/>
    <property type="match status" value="1"/>
</dbReference>
<evidence type="ECO:0000256" key="4">
    <source>
        <dbReference type="ARBA" id="ARBA00023015"/>
    </source>
</evidence>
<dbReference type="InterPro" id="IPR006027">
    <property type="entry name" value="NusB_RsmB_TIM44"/>
</dbReference>
<dbReference type="Pfam" id="PF01029">
    <property type="entry name" value="NusB"/>
    <property type="match status" value="1"/>
</dbReference>
<dbReference type="OrthoDB" id="9811381at2"/>
<evidence type="ECO:0000256" key="6">
    <source>
        <dbReference type="HAMAP-Rule" id="MF_00073"/>
    </source>
</evidence>
<evidence type="ECO:0000313" key="9">
    <source>
        <dbReference type="Proteomes" id="UP000277811"/>
    </source>
</evidence>
<reference evidence="8 9" key="1">
    <citation type="submission" date="2018-06" db="EMBL/GenBank/DDBJ databases">
        <authorList>
            <person name="Strepis N."/>
        </authorList>
    </citation>
    <scope>NUCLEOTIDE SEQUENCE [LARGE SCALE GENOMIC DNA]</scope>
    <source>
        <strain evidence="8">LUCI</strain>
    </source>
</reference>
<keyword evidence="3 6" id="KW-0694">RNA-binding</keyword>
<evidence type="ECO:0000256" key="3">
    <source>
        <dbReference type="ARBA" id="ARBA00022884"/>
    </source>
</evidence>
<protein>
    <recommendedName>
        <fullName evidence="6">Transcription antitermination protein NusB</fullName>
    </recommendedName>
    <alternativeName>
        <fullName evidence="6">Antitermination factor NusB</fullName>
    </alternativeName>
</protein>
<name>A0A498R9F3_9FIRM</name>
<dbReference type="InterPro" id="IPR035926">
    <property type="entry name" value="NusB-like_sf"/>
</dbReference>
<proteinExistence type="inferred from homology"/>
<dbReference type="PANTHER" id="PTHR11078:SF3">
    <property type="entry name" value="ANTITERMINATION NUSB DOMAIN-CONTAINING PROTEIN"/>
    <property type="match status" value="1"/>
</dbReference>
<keyword evidence="5 6" id="KW-0804">Transcription</keyword>
<dbReference type="NCBIfam" id="TIGR01951">
    <property type="entry name" value="nusB"/>
    <property type="match status" value="1"/>
</dbReference>
<organism evidence="8 9">
    <name type="scientific">Lucifera butyrica</name>
    <dbReference type="NCBI Taxonomy" id="1351585"/>
    <lineage>
        <taxon>Bacteria</taxon>
        <taxon>Bacillati</taxon>
        <taxon>Bacillota</taxon>
        <taxon>Negativicutes</taxon>
        <taxon>Veillonellales</taxon>
        <taxon>Veillonellaceae</taxon>
        <taxon>Lucifera</taxon>
    </lineage>
</organism>
<evidence type="ECO:0000256" key="1">
    <source>
        <dbReference type="ARBA" id="ARBA00005952"/>
    </source>
</evidence>
<dbReference type="Gene3D" id="1.10.940.10">
    <property type="entry name" value="NusB-like"/>
    <property type="match status" value="1"/>
</dbReference>
<dbReference type="AlphaFoldDB" id="A0A498R9F3"/>
<feature type="domain" description="NusB/RsmB/TIM44" evidence="7">
    <location>
        <begin position="4"/>
        <end position="131"/>
    </location>
</feature>
<dbReference type="RefSeq" id="WP_122628927.1">
    <property type="nucleotide sequence ID" value="NZ_UPPP01000083.1"/>
</dbReference>
<dbReference type="PANTHER" id="PTHR11078">
    <property type="entry name" value="N UTILIZATION SUBSTANCE PROTEIN B-RELATED"/>
    <property type="match status" value="1"/>
</dbReference>
<keyword evidence="4 6" id="KW-0805">Transcription regulation</keyword>
<keyword evidence="9" id="KW-1185">Reference proteome</keyword>
<dbReference type="GO" id="GO:0031564">
    <property type="term" value="P:transcription antitermination"/>
    <property type="evidence" value="ECO:0007669"/>
    <property type="project" value="UniProtKB-KW"/>
</dbReference>
<dbReference type="GO" id="GO:0006353">
    <property type="term" value="P:DNA-templated transcription termination"/>
    <property type="evidence" value="ECO:0007669"/>
    <property type="project" value="UniProtKB-UniRule"/>
</dbReference>
<accession>A0A498R9F3</accession>
<sequence length="135" mass="15222">MSRRQAREMALQALFQLDYNQTEAETALESVFQEQPAINEKTRLYTCELVKGTQSNLPVIDDIIAKAAIDWKIDRMTGIDRNISRIAVYEMNFGTEPLPPNVIINEAVELAKSFGTEESSRFVNGILGSLIKKKD</sequence>
<evidence type="ECO:0000256" key="5">
    <source>
        <dbReference type="ARBA" id="ARBA00023163"/>
    </source>
</evidence>
<dbReference type="SUPFAM" id="SSF48013">
    <property type="entry name" value="NusB-like"/>
    <property type="match status" value="1"/>
</dbReference>
<comment type="similarity">
    <text evidence="1 6">Belongs to the NusB family.</text>
</comment>
<gene>
    <name evidence="6" type="primary">nusB</name>
    <name evidence="8" type="ORF">LUCI_3276</name>
</gene>
<evidence type="ECO:0000256" key="2">
    <source>
        <dbReference type="ARBA" id="ARBA00022814"/>
    </source>
</evidence>
<dbReference type="InterPro" id="IPR011605">
    <property type="entry name" value="NusB_fam"/>
</dbReference>
<dbReference type="Proteomes" id="UP000277811">
    <property type="component" value="Unassembled WGS sequence"/>
</dbReference>